<evidence type="ECO:0000256" key="1">
    <source>
        <dbReference type="SAM" id="MobiDB-lite"/>
    </source>
</evidence>
<keyword evidence="4" id="KW-1185">Reference proteome</keyword>
<feature type="region of interest" description="Disordered" evidence="1">
    <location>
        <begin position="157"/>
        <end position="183"/>
    </location>
</feature>
<sequence>MDAPGQLAGRGGLHHQPGPPARHEHPPPRILRGRRARTRPRGTRRAARPRDRPHRSRPPTHDPGRLARRQGLLLPRHPEDAQDARDHRRHPRAPRPAGQPQKTRQRGGRPPKFDPATYKNRNVVERSFSLLKQWRGLATRFDKLAIVYRSAAVLAARQPSAVSAKSGSRPGPPDARRGGHRCR</sequence>
<feature type="domain" description="Transposase IS4-like" evidence="2">
    <location>
        <begin position="85"/>
        <end position="147"/>
    </location>
</feature>
<dbReference type="EMBL" id="CP071872">
    <property type="protein sequence ID" value="UNM15925.1"/>
    <property type="molecule type" value="Genomic_DNA"/>
</dbReference>
<dbReference type="Pfam" id="PF01609">
    <property type="entry name" value="DDE_Tnp_1"/>
    <property type="match status" value="1"/>
</dbReference>
<accession>A0ABY3WUZ7</accession>
<evidence type="ECO:0000313" key="4">
    <source>
        <dbReference type="Proteomes" id="UP000828924"/>
    </source>
</evidence>
<organism evidence="3 4">
    <name type="scientific">Streptomyces formicae</name>
    <dbReference type="NCBI Taxonomy" id="1616117"/>
    <lineage>
        <taxon>Bacteria</taxon>
        <taxon>Bacillati</taxon>
        <taxon>Actinomycetota</taxon>
        <taxon>Actinomycetes</taxon>
        <taxon>Kitasatosporales</taxon>
        <taxon>Streptomycetaceae</taxon>
        <taxon>Streptomyces</taxon>
    </lineage>
</organism>
<feature type="compositionally biased region" description="Basic residues" evidence="1">
    <location>
        <begin position="31"/>
        <end position="58"/>
    </location>
</feature>
<reference evidence="3 4" key="1">
    <citation type="submission" date="2021-03" db="EMBL/GenBank/DDBJ databases">
        <title>Complete genome of Streptomyces formicae strain 1H-GS9 (DSM 100524).</title>
        <authorList>
            <person name="Atanasov K.E."/>
            <person name="Altabella T."/>
            <person name="Ferrer A."/>
        </authorList>
    </citation>
    <scope>NUCLEOTIDE SEQUENCE [LARGE SCALE GENOMIC DNA]</scope>
    <source>
        <strain evidence="3 4">1H-GS9</strain>
    </source>
</reference>
<proteinExistence type="predicted"/>
<dbReference type="InterPro" id="IPR002559">
    <property type="entry name" value="Transposase_11"/>
</dbReference>
<evidence type="ECO:0000259" key="2">
    <source>
        <dbReference type="Pfam" id="PF01609"/>
    </source>
</evidence>
<feature type="compositionally biased region" description="Basic and acidic residues" evidence="1">
    <location>
        <begin position="76"/>
        <end position="86"/>
    </location>
</feature>
<name>A0ABY3WUZ7_9ACTN</name>
<feature type="region of interest" description="Disordered" evidence="1">
    <location>
        <begin position="1"/>
        <end position="121"/>
    </location>
</feature>
<evidence type="ECO:0000313" key="3">
    <source>
        <dbReference type="EMBL" id="UNM15925.1"/>
    </source>
</evidence>
<dbReference type="Proteomes" id="UP000828924">
    <property type="component" value="Chromosome"/>
</dbReference>
<dbReference type="RefSeq" id="WP_422641067.1">
    <property type="nucleotide sequence ID" value="NZ_CP071872.1"/>
</dbReference>
<gene>
    <name evidence="3" type="ORF">J4032_34625</name>
</gene>
<protein>
    <submittedName>
        <fullName evidence="3">Transposase</fullName>
    </submittedName>
</protein>